<dbReference type="Proteomes" id="UP001152320">
    <property type="component" value="Chromosome 15"/>
</dbReference>
<proteinExistence type="predicted"/>
<dbReference type="AlphaFoldDB" id="A0A9Q1BJT0"/>
<organism evidence="1 2">
    <name type="scientific">Holothuria leucospilota</name>
    <name type="common">Black long sea cucumber</name>
    <name type="synonym">Mertensiothuria leucospilota</name>
    <dbReference type="NCBI Taxonomy" id="206669"/>
    <lineage>
        <taxon>Eukaryota</taxon>
        <taxon>Metazoa</taxon>
        <taxon>Echinodermata</taxon>
        <taxon>Eleutherozoa</taxon>
        <taxon>Echinozoa</taxon>
        <taxon>Holothuroidea</taxon>
        <taxon>Aspidochirotacea</taxon>
        <taxon>Aspidochirotida</taxon>
        <taxon>Holothuriidae</taxon>
        <taxon>Holothuria</taxon>
    </lineage>
</organism>
<comment type="caution">
    <text evidence="1">The sequence shown here is derived from an EMBL/GenBank/DDBJ whole genome shotgun (WGS) entry which is preliminary data.</text>
</comment>
<evidence type="ECO:0000313" key="2">
    <source>
        <dbReference type="Proteomes" id="UP001152320"/>
    </source>
</evidence>
<keyword evidence="2" id="KW-1185">Reference proteome</keyword>
<reference evidence="1" key="1">
    <citation type="submission" date="2021-10" db="EMBL/GenBank/DDBJ databases">
        <title>Tropical sea cucumber genome reveals ecological adaptation and Cuvierian tubules defense mechanism.</title>
        <authorList>
            <person name="Chen T."/>
        </authorList>
    </citation>
    <scope>NUCLEOTIDE SEQUENCE</scope>
    <source>
        <strain evidence="1">Nanhai2018</strain>
        <tissue evidence="1">Muscle</tissue>
    </source>
</reference>
<sequence>MMSQSRKCSLVWRKNAYHCKFHQQMQTADLSTNGICKILELVMNKIMHEDTMLIFIKAEDRKKGSKMEGFTLPSYSLKLIDIWK</sequence>
<accession>A0A9Q1BJT0</accession>
<protein>
    <submittedName>
        <fullName evidence="1">Uncharacterized protein</fullName>
    </submittedName>
</protein>
<evidence type="ECO:0000313" key="1">
    <source>
        <dbReference type="EMBL" id="KAJ8027938.1"/>
    </source>
</evidence>
<dbReference type="EMBL" id="JAIZAY010000015">
    <property type="protein sequence ID" value="KAJ8027938.1"/>
    <property type="molecule type" value="Genomic_DNA"/>
</dbReference>
<name>A0A9Q1BJT0_HOLLE</name>
<gene>
    <name evidence="1" type="ORF">HOLleu_30037</name>
</gene>